<feature type="coiled-coil region" evidence="1">
    <location>
        <begin position="19"/>
        <end position="46"/>
    </location>
</feature>
<dbReference type="PANTHER" id="PTHR12348:SF26">
    <property type="entry name" value="PROTEIN TSCT-1"/>
    <property type="match status" value="1"/>
</dbReference>
<dbReference type="AlphaFoldDB" id="A0A8C4R9J4"/>
<accession>A0A8C4R9J4</accession>
<dbReference type="Ensembl" id="ENSEBUT00000026807.1">
    <property type="protein sequence ID" value="ENSEBUP00000026231.1"/>
    <property type="gene ID" value="ENSEBUG00000016163.1"/>
</dbReference>
<dbReference type="Proteomes" id="UP000694388">
    <property type="component" value="Unplaced"/>
</dbReference>
<dbReference type="GeneTree" id="ENSGT00940000175263"/>
<dbReference type="Pfam" id="PF01166">
    <property type="entry name" value="TSC22"/>
    <property type="match status" value="1"/>
</dbReference>
<name>A0A8C4R9J4_EPTBU</name>
<evidence type="ECO:0000256" key="2">
    <source>
        <dbReference type="SAM" id="MobiDB-lite"/>
    </source>
</evidence>
<feature type="region of interest" description="Disordered" evidence="2">
    <location>
        <begin position="61"/>
        <end position="83"/>
    </location>
</feature>
<keyword evidence="1" id="KW-0175">Coiled coil</keyword>
<reference evidence="3" key="2">
    <citation type="submission" date="2025-09" db="UniProtKB">
        <authorList>
            <consortium name="Ensembl"/>
        </authorList>
    </citation>
    <scope>IDENTIFICATION</scope>
</reference>
<dbReference type="SUPFAM" id="SSF58026">
    <property type="entry name" value="Delta-sleep-inducing peptide immunoreactive peptide"/>
    <property type="match status" value="1"/>
</dbReference>
<sequence>MSPTSLYVCLCDLVKSHLMFAVREEVQELRDQIRNLLERNLQLEEENSLLRTFASAEELEEIGSQVAQQSTPQPSSTASQASP</sequence>
<dbReference type="Gene3D" id="1.20.5.490">
    <property type="entry name" value="Single helix bin"/>
    <property type="match status" value="1"/>
</dbReference>
<dbReference type="OMA" id="PRDGCLY"/>
<organism evidence="3 4">
    <name type="scientific">Eptatretus burgeri</name>
    <name type="common">Inshore hagfish</name>
    <dbReference type="NCBI Taxonomy" id="7764"/>
    <lineage>
        <taxon>Eukaryota</taxon>
        <taxon>Metazoa</taxon>
        <taxon>Chordata</taxon>
        <taxon>Craniata</taxon>
        <taxon>Vertebrata</taxon>
        <taxon>Cyclostomata</taxon>
        <taxon>Myxini</taxon>
        <taxon>Myxiniformes</taxon>
        <taxon>Myxinidae</taxon>
        <taxon>Eptatretinae</taxon>
        <taxon>Eptatretus</taxon>
    </lineage>
</organism>
<dbReference type="GO" id="GO:0006357">
    <property type="term" value="P:regulation of transcription by RNA polymerase II"/>
    <property type="evidence" value="ECO:0007669"/>
    <property type="project" value="InterPro"/>
</dbReference>
<dbReference type="CDD" id="cd21936">
    <property type="entry name" value="ZIP_TSC22D"/>
    <property type="match status" value="1"/>
</dbReference>
<protein>
    <submittedName>
        <fullName evidence="3">Uncharacterized protein</fullName>
    </submittedName>
</protein>
<evidence type="ECO:0000313" key="4">
    <source>
        <dbReference type="Proteomes" id="UP000694388"/>
    </source>
</evidence>
<feature type="compositionally biased region" description="Low complexity" evidence="2">
    <location>
        <begin position="64"/>
        <end position="83"/>
    </location>
</feature>
<dbReference type="PANTHER" id="PTHR12348">
    <property type="entry name" value="TSC22"/>
    <property type="match status" value="1"/>
</dbReference>
<dbReference type="InterPro" id="IPR000580">
    <property type="entry name" value="TSC22/Bun"/>
</dbReference>
<keyword evidence="4" id="KW-1185">Reference proteome</keyword>
<evidence type="ECO:0000256" key="1">
    <source>
        <dbReference type="SAM" id="Coils"/>
    </source>
</evidence>
<proteinExistence type="predicted"/>
<reference evidence="3" key="1">
    <citation type="submission" date="2025-08" db="UniProtKB">
        <authorList>
            <consortium name="Ensembl"/>
        </authorList>
    </citation>
    <scope>IDENTIFICATION</scope>
</reference>
<evidence type="ECO:0000313" key="3">
    <source>
        <dbReference type="Ensembl" id="ENSEBUP00000026231.1"/>
    </source>
</evidence>